<protein>
    <submittedName>
        <fullName evidence="1">Gas vesicle protein GvpO</fullName>
    </submittedName>
</protein>
<dbReference type="EMBL" id="CP144914">
    <property type="protein sequence ID" value="WWD81033.1"/>
    <property type="molecule type" value="Genomic_DNA"/>
</dbReference>
<dbReference type="OrthoDB" id="1798488at2"/>
<proteinExistence type="predicted"/>
<evidence type="ECO:0000313" key="1">
    <source>
        <dbReference type="EMBL" id="WWD81033.1"/>
    </source>
</evidence>
<dbReference type="InterPro" id="IPR008634">
    <property type="entry name" value="Gas-vesicle_GvpO"/>
</dbReference>
<reference evidence="1 2" key="1">
    <citation type="submission" date="2024-01" db="EMBL/GenBank/DDBJ databases">
        <title>Complete Genome Sequence of Alkalicoccus halolimnae BZ-SZ-XJ29T, a Moderately Halophilic Bacterium Isolated from a Salt Lake.</title>
        <authorList>
            <person name="Zhao B."/>
        </authorList>
    </citation>
    <scope>NUCLEOTIDE SEQUENCE [LARGE SCALE GENOMIC DNA]</scope>
    <source>
        <strain evidence="1 2">BZ-SZ-XJ29</strain>
    </source>
</reference>
<accession>A0A5C7F6D5</accession>
<sequence>MKTEEIISTTKDYFREYLAPVHRITAITSRGKNWEVGVEVIEEKEYMKRYGRDQLIGTYLVRLDEDLEVTSFERTSLRKRTSTSIHGEEEAE</sequence>
<dbReference type="Pfam" id="PF05800">
    <property type="entry name" value="GvpO"/>
    <property type="match status" value="1"/>
</dbReference>
<organism evidence="1 2">
    <name type="scientific">Alkalicoccus halolimnae</name>
    <dbReference type="NCBI Taxonomy" id="1667239"/>
    <lineage>
        <taxon>Bacteria</taxon>
        <taxon>Bacillati</taxon>
        <taxon>Bacillota</taxon>
        <taxon>Bacilli</taxon>
        <taxon>Bacillales</taxon>
        <taxon>Bacillaceae</taxon>
        <taxon>Alkalicoccus</taxon>
    </lineage>
</organism>
<name>A0A5C7F6D5_9BACI</name>
<dbReference type="Proteomes" id="UP000321816">
    <property type="component" value="Chromosome"/>
</dbReference>
<keyword evidence="2" id="KW-1185">Reference proteome</keyword>
<dbReference type="AlphaFoldDB" id="A0A5C7F6D5"/>
<gene>
    <name evidence="1" type="primary">gvpO</name>
    <name evidence="1" type="ORF">FTX54_005575</name>
</gene>
<dbReference type="GO" id="GO:0031412">
    <property type="term" value="P:gas vesicle organization"/>
    <property type="evidence" value="ECO:0007669"/>
    <property type="project" value="InterPro"/>
</dbReference>
<dbReference type="RefSeq" id="WP_147804078.1">
    <property type="nucleotide sequence ID" value="NZ_CP144914.1"/>
</dbReference>
<dbReference type="KEGG" id="ahal:FTX54_005575"/>
<evidence type="ECO:0000313" key="2">
    <source>
        <dbReference type="Proteomes" id="UP000321816"/>
    </source>
</evidence>